<dbReference type="AlphaFoldDB" id="F7B5N9"/>
<dbReference type="PANTHER" id="PTHR23104">
    <property type="entry name" value="MULTIPLE COAGULATION FACTOR DEFICIENCY PROTEIN 2 NEURAL STEM CELL DERIVED NEURONAL SURVIVAL PROTEIN"/>
    <property type="match status" value="1"/>
</dbReference>
<dbReference type="InParanoid" id="F7B5N9"/>
<feature type="domain" description="EF-hand" evidence="6">
    <location>
        <begin position="105"/>
        <end position="140"/>
    </location>
</feature>
<feature type="compositionally biased region" description="Basic and acidic residues" evidence="5">
    <location>
        <begin position="232"/>
        <end position="248"/>
    </location>
</feature>
<dbReference type="STRING" id="13616.ENSMODP00000019618"/>
<feature type="region of interest" description="Disordered" evidence="5">
    <location>
        <begin position="224"/>
        <end position="300"/>
    </location>
</feature>
<evidence type="ECO:0000256" key="5">
    <source>
        <dbReference type="SAM" id="MobiDB-lite"/>
    </source>
</evidence>
<keyword evidence="8" id="KW-1185">Reference proteome</keyword>
<organism evidence="7 8">
    <name type="scientific">Monodelphis domestica</name>
    <name type="common">Gray short-tailed opossum</name>
    <dbReference type="NCBI Taxonomy" id="13616"/>
    <lineage>
        <taxon>Eukaryota</taxon>
        <taxon>Metazoa</taxon>
        <taxon>Chordata</taxon>
        <taxon>Craniata</taxon>
        <taxon>Vertebrata</taxon>
        <taxon>Euteleostomi</taxon>
        <taxon>Mammalia</taxon>
        <taxon>Metatheria</taxon>
        <taxon>Didelphimorphia</taxon>
        <taxon>Didelphidae</taxon>
        <taxon>Monodelphis</taxon>
    </lineage>
</organism>
<dbReference type="Ensembl" id="ENSMODT00000019968.3">
    <property type="protein sequence ID" value="ENSMODP00000019618.3"/>
    <property type="gene ID" value="ENSMODG00000015725.3"/>
</dbReference>
<proteinExistence type="predicted"/>
<reference evidence="7" key="2">
    <citation type="submission" date="2025-08" db="UniProtKB">
        <authorList>
            <consortium name="Ensembl"/>
        </authorList>
    </citation>
    <scope>IDENTIFICATION</scope>
</reference>
<dbReference type="InterPro" id="IPR002048">
    <property type="entry name" value="EF_hand_dom"/>
</dbReference>
<evidence type="ECO:0000256" key="3">
    <source>
        <dbReference type="ARBA" id="ARBA00022737"/>
    </source>
</evidence>
<keyword evidence="1" id="KW-0479">Metal-binding</keyword>
<keyword evidence="2" id="KW-0732">Signal</keyword>
<reference evidence="7" key="3">
    <citation type="submission" date="2025-09" db="UniProtKB">
        <authorList>
            <consortium name="Ensembl"/>
        </authorList>
    </citation>
    <scope>IDENTIFICATION</scope>
</reference>
<evidence type="ECO:0000259" key="6">
    <source>
        <dbReference type="PROSITE" id="PS50222"/>
    </source>
</evidence>
<evidence type="ECO:0000313" key="8">
    <source>
        <dbReference type="Proteomes" id="UP000002280"/>
    </source>
</evidence>
<dbReference type="SUPFAM" id="SSF47473">
    <property type="entry name" value="EF-hand"/>
    <property type="match status" value="1"/>
</dbReference>
<dbReference type="GeneTree" id="ENSGT00940000154141"/>
<dbReference type="PANTHER" id="PTHR23104:SF15">
    <property type="entry name" value="CELL GROWTH REGULATOR WITH EF HAND DOMAIN PROTEIN 1"/>
    <property type="match status" value="1"/>
</dbReference>
<dbReference type="Gene3D" id="1.10.238.10">
    <property type="entry name" value="EF-hand"/>
    <property type="match status" value="1"/>
</dbReference>
<evidence type="ECO:0000313" key="7">
    <source>
        <dbReference type="Ensembl" id="ENSMODP00000019618.3"/>
    </source>
</evidence>
<dbReference type="InterPro" id="IPR011992">
    <property type="entry name" value="EF-hand-dom_pair"/>
</dbReference>
<keyword evidence="4" id="KW-0106">Calcium</keyword>
<name>F7B5N9_MONDO</name>
<evidence type="ECO:0000256" key="4">
    <source>
        <dbReference type="ARBA" id="ARBA00022837"/>
    </source>
</evidence>
<dbReference type="HOGENOM" id="CLU_059200_0_0_1"/>
<protein>
    <recommendedName>
        <fullName evidence="6">EF-hand domain-containing protein</fullName>
    </recommendedName>
</protein>
<dbReference type="PROSITE" id="PS50222">
    <property type="entry name" value="EF_HAND_2"/>
    <property type="match status" value="2"/>
</dbReference>
<dbReference type="OMA" id="CAHAHEH"/>
<dbReference type="FunCoup" id="F7B5N9">
    <property type="interactions" value="4"/>
</dbReference>
<evidence type="ECO:0000256" key="2">
    <source>
        <dbReference type="ARBA" id="ARBA00022729"/>
    </source>
</evidence>
<dbReference type="InterPro" id="IPR052110">
    <property type="entry name" value="MCFD2-like"/>
</dbReference>
<keyword evidence="3" id="KW-0677">Repeat</keyword>
<reference evidence="7 8" key="1">
    <citation type="journal article" date="2007" name="Nature">
        <title>Genome of the marsupial Monodelphis domestica reveals innovation in non-coding sequences.</title>
        <authorList>
            <person name="Mikkelsen T.S."/>
            <person name="Wakefield M.J."/>
            <person name="Aken B."/>
            <person name="Amemiya C.T."/>
            <person name="Chang J.L."/>
            <person name="Duke S."/>
            <person name="Garber M."/>
            <person name="Gentles A.J."/>
            <person name="Goodstadt L."/>
            <person name="Heger A."/>
            <person name="Jurka J."/>
            <person name="Kamal M."/>
            <person name="Mauceli E."/>
            <person name="Searle S.M."/>
            <person name="Sharpe T."/>
            <person name="Baker M.L."/>
            <person name="Batzer M.A."/>
            <person name="Benos P.V."/>
            <person name="Belov K."/>
            <person name="Clamp M."/>
            <person name="Cook A."/>
            <person name="Cuff J."/>
            <person name="Das R."/>
            <person name="Davidow L."/>
            <person name="Deakin J.E."/>
            <person name="Fazzari M.J."/>
            <person name="Glass J.L."/>
            <person name="Grabherr M."/>
            <person name="Greally J.M."/>
            <person name="Gu W."/>
            <person name="Hore T.A."/>
            <person name="Huttley G.A."/>
            <person name="Kleber M."/>
            <person name="Jirtle R.L."/>
            <person name="Koina E."/>
            <person name="Lee J.T."/>
            <person name="Mahony S."/>
            <person name="Marra M.A."/>
            <person name="Miller R.D."/>
            <person name="Nicholls R.D."/>
            <person name="Oda M."/>
            <person name="Papenfuss A.T."/>
            <person name="Parra Z.E."/>
            <person name="Pollock D.D."/>
            <person name="Ray D.A."/>
            <person name="Schein J.E."/>
            <person name="Speed T.P."/>
            <person name="Thompson K."/>
            <person name="VandeBerg J.L."/>
            <person name="Wade C.M."/>
            <person name="Walker J.A."/>
            <person name="Waters P.D."/>
            <person name="Webber C."/>
            <person name="Weidman J.R."/>
            <person name="Xie X."/>
            <person name="Zody M.C."/>
            <person name="Baldwin J."/>
            <person name="Abdouelleil A."/>
            <person name="Abdulkadir J."/>
            <person name="Abebe A."/>
            <person name="Abera B."/>
            <person name="Abreu J."/>
            <person name="Acer S.C."/>
            <person name="Aftuck L."/>
            <person name="Alexander A."/>
            <person name="An P."/>
            <person name="Anderson E."/>
            <person name="Anderson S."/>
            <person name="Arachi H."/>
            <person name="Azer M."/>
            <person name="Bachantsang P."/>
            <person name="Barry A."/>
            <person name="Bayul T."/>
            <person name="Berlin A."/>
            <person name="Bessette D."/>
            <person name="Bloom T."/>
            <person name="Bloom T."/>
            <person name="Boguslavskiy L."/>
            <person name="Bonnet C."/>
            <person name="Boukhgalter B."/>
            <person name="Bourzgui I."/>
            <person name="Brown A."/>
            <person name="Cahill P."/>
            <person name="Channer S."/>
            <person name="Cheshatsang Y."/>
            <person name="Chuda L."/>
            <person name="Citroen M."/>
            <person name="Collymore A."/>
            <person name="Cooke P."/>
            <person name="Costello M."/>
            <person name="D'Aco K."/>
            <person name="Daza R."/>
            <person name="De Haan G."/>
            <person name="DeGray S."/>
            <person name="DeMaso C."/>
            <person name="Dhargay N."/>
            <person name="Dooley K."/>
            <person name="Dooley E."/>
            <person name="Doricent M."/>
            <person name="Dorje P."/>
            <person name="Dorjee K."/>
            <person name="Dupes A."/>
            <person name="Elong R."/>
            <person name="Falk J."/>
            <person name="Farina A."/>
            <person name="Faro S."/>
            <person name="Ferguson D."/>
            <person name="Fisher S."/>
            <person name="Foley C.D."/>
            <person name="Franke A."/>
            <person name="Friedrich D."/>
            <person name="Gadbois L."/>
            <person name="Gearin G."/>
            <person name="Gearin C.R."/>
            <person name="Giannoukos G."/>
            <person name="Goode T."/>
            <person name="Graham J."/>
            <person name="Grandbois E."/>
            <person name="Grewal S."/>
            <person name="Gyaltsen K."/>
            <person name="Hafez N."/>
            <person name="Hagos B."/>
            <person name="Hall J."/>
            <person name="Henson C."/>
            <person name="Hollinger A."/>
            <person name="Honan T."/>
            <person name="Huard M.D."/>
            <person name="Hughes L."/>
            <person name="Hurhula B."/>
            <person name="Husby M.E."/>
            <person name="Kamat A."/>
            <person name="Kanga B."/>
            <person name="Kashin S."/>
            <person name="Khazanovich D."/>
            <person name="Kisner P."/>
            <person name="Lance K."/>
            <person name="Lara M."/>
            <person name="Lee W."/>
            <person name="Lennon N."/>
            <person name="Letendre F."/>
            <person name="LeVine R."/>
            <person name="Lipovsky A."/>
            <person name="Liu X."/>
            <person name="Liu J."/>
            <person name="Liu S."/>
            <person name="Lokyitsang T."/>
            <person name="Lokyitsang Y."/>
            <person name="Lubonja R."/>
            <person name="Lui A."/>
            <person name="MacDonald P."/>
            <person name="Magnisalis V."/>
            <person name="Maru K."/>
            <person name="Matthews C."/>
            <person name="McCusker W."/>
            <person name="McDonough S."/>
            <person name="Mehta T."/>
            <person name="Meldrim J."/>
            <person name="Meneus L."/>
            <person name="Mihai O."/>
            <person name="Mihalev A."/>
            <person name="Mihova T."/>
            <person name="Mittelman R."/>
            <person name="Mlenga V."/>
            <person name="Montmayeur A."/>
            <person name="Mulrain L."/>
            <person name="Navidi A."/>
            <person name="Naylor J."/>
            <person name="Negash T."/>
            <person name="Nguyen T."/>
            <person name="Nguyen N."/>
            <person name="Nicol R."/>
            <person name="Norbu C."/>
            <person name="Norbu N."/>
            <person name="Novod N."/>
            <person name="O'Neill B."/>
            <person name="Osman S."/>
            <person name="Markiewicz E."/>
            <person name="Oyono O.L."/>
            <person name="Patti C."/>
            <person name="Phunkhang P."/>
            <person name="Pierre F."/>
            <person name="Priest M."/>
            <person name="Raghuraman S."/>
            <person name="Rege F."/>
            <person name="Reyes R."/>
            <person name="Rise C."/>
            <person name="Rogov P."/>
            <person name="Ross K."/>
            <person name="Ryan E."/>
            <person name="Settipalli S."/>
            <person name="Shea T."/>
            <person name="Sherpa N."/>
            <person name="Shi L."/>
            <person name="Shih D."/>
            <person name="Sparrow T."/>
            <person name="Spaulding J."/>
            <person name="Stalker J."/>
            <person name="Stange-Thomann N."/>
            <person name="Stavropoulos S."/>
            <person name="Stone C."/>
            <person name="Strader C."/>
            <person name="Tesfaye S."/>
            <person name="Thomson T."/>
            <person name="Thoulutsang Y."/>
            <person name="Thoulutsang D."/>
            <person name="Topham K."/>
            <person name="Topping I."/>
            <person name="Tsamla T."/>
            <person name="Vassiliev H."/>
            <person name="Vo A."/>
            <person name="Wangchuk T."/>
            <person name="Wangdi T."/>
            <person name="Weiand M."/>
            <person name="Wilkinson J."/>
            <person name="Wilson A."/>
            <person name="Yadav S."/>
            <person name="Young G."/>
            <person name="Yu Q."/>
            <person name="Zembek L."/>
            <person name="Zhong D."/>
            <person name="Zimmer A."/>
            <person name="Zwirko Z."/>
            <person name="Jaffe D.B."/>
            <person name="Alvarez P."/>
            <person name="Brockman W."/>
            <person name="Butler J."/>
            <person name="Chin C."/>
            <person name="Gnerre S."/>
            <person name="MacCallum I."/>
            <person name="Graves J.A."/>
            <person name="Ponting C.P."/>
            <person name="Breen M."/>
            <person name="Samollow P.B."/>
            <person name="Lander E.S."/>
            <person name="Lindblad-Toh K."/>
        </authorList>
    </citation>
    <scope>NUCLEOTIDE SEQUENCE [LARGE SCALE GENOMIC DNA]</scope>
</reference>
<dbReference type="PROSITE" id="PS00018">
    <property type="entry name" value="EF_HAND_1"/>
    <property type="match status" value="1"/>
</dbReference>
<feature type="compositionally biased region" description="Basic and acidic residues" evidence="5">
    <location>
        <begin position="255"/>
        <end position="269"/>
    </location>
</feature>
<dbReference type="Proteomes" id="UP000002280">
    <property type="component" value="Chromosome 1"/>
</dbReference>
<sequence>MSFFSPWVPISWDSVKGIIYANIHFLMFPMVMGLGEHAAAPALGFRRVALQLLVRSLFVSLSRAQAETRHDLQSNPFQSGPEQFRLLQNYLMGLEQASGNLEHMSREQVLLYLFALHDFDESSQLDGLELLAMLKAALFPGAEASSSTNQVIQVIDKVLETQDLNRDGLVSPAELLVLPGDTLRHQEPQESSVAIPGDLGFVDRSAMLATDPLEQTIREPMIPERVLGPGGEDVRKAIDPGKEVRSPGEDTGPEEDGRKVTDSEQEARSLGEAIGGQEVEAGYQREASDITGPGGDVGEGVEAVVTEGEILEPGESLEPKELPDGFEGHVIQVENDEM</sequence>
<feature type="domain" description="EF-hand" evidence="6">
    <location>
        <begin position="150"/>
        <end position="185"/>
    </location>
</feature>
<dbReference type="InterPro" id="IPR018247">
    <property type="entry name" value="EF_Hand_1_Ca_BS"/>
</dbReference>
<dbReference type="ExpressionAtlas" id="F7B5N9">
    <property type="expression patterns" value="baseline"/>
</dbReference>
<dbReference type="GO" id="GO:0005509">
    <property type="term" value="F:calcium ion binding"/>
    <property type="evidence" value="ECO:0007669"/>
    <property type="project" value="InterPro"/>
</dbReference>
<evidence type="ECO:0000256" key="1">
    <source>
        <dbReference type="ARBA" id="ARBA00022723"/>
    </source>
</evidence>
<accession>F7B5N9</accession>
<dbReference type="Bgee" id="ENSMODG00000015725">
    <property type="expression patterns" value="Expressed in kidney and 19 other cell types or tissues"/>
</dbReference>